<dbReference type="Gene3D" id="3.40.50.10330">
    <property type="entry name" value="Probable inorganic polyphosphate/atp-NAD kinase, domain 1"/>
    <property type="match status" value="1"/>
</dbReference>
<dbReference type="PANTHER" id="PTHR20275:SF0">
    <property type="entry name" value="NAD KINASE"/>
    <property type="match status" value="1"/>
</dbReference>
<dbReference type="EMBL" id="JAPHEG010000001">
    <property type="protein sequence ID" value="MDF2952775.1"/>
    <property type="molecule type" value="Genomic_DNA"/>
</dbReference>
<comment type="function">
    <text evidence="6">Involved in the regulation of the intracellular balance of NAD and NADP, and is a key enzyme in the biosynthesis of NADP. Catalyzes specifically the phosphorylation on 2'-hydroxyl of the adenosine moiety of NAD to yield NADP.</text>
</comment>
<dbReference type="InterPro" id="IPR002504">
    <property type="entry name" value="NADK"/>
</dbReference>
<keyword evidence="6" id="KW-0963">Cytoplasm</keyword>
<reference evidence="7" key="1">
    <citation type="submission" date="2022-11" db="EMBL/GenBank/DDBJ databases">
        <title>Candidatus Alkanophaga archaea from heated hydrothermal vent sediment oxidize petroleum alkanes.</title>
        <authorList>
            <person name="Zehnle H."/>
            <person name="Laso-Perez R."/>
            <person name="Lipp J."/>
            <person name="Teske A."/>
            <person name="Wegener G."/>
        </authorList>
    </citation>
    <scope>NUCLEOTIDE SEQUENCE</scope>
    <source>
        <strain evidence="7">MCA70</strain>
    </source>
</reference>
<keyword evidence="6" id="KW-0547">Nucleotide-binding</keyword>
<feature type="binding site" evidence="6">
    <location>
        <position position="224"/>
    </location>
    <ligand>
        <name>NAD(+)</name>
        <dbReference type="ChEBI" id="CHEBI:57540"/>
    </ligand>
</feature>
<dbReference type="Pfam" id="PF20143">
    <property type="entry name" value="NAD_kinase_C"/>
    <property type="match status" value="1"/>
</dbReference>
<feature type="binding site" evidence="6">
    <location>
        <position position="154"/>
    </location>
    <ligand>
        <name>NAD(+)</name>
        <dbReference type="ChEBI" id="CHEBI:57540"/>
    </ligand>
</feature>
<keyword evidence="3 6" id="KW-0521">NADP</keyword>
<evidence type="ECO:0000256" key="4">
    <source>
        <dbReference type="ARBA" id="ARBA00023027"/>
    </source>
</evidence>
<gene>
    <name evidence="6" type="primary">nadK</name>
    <name evidence="7" type="ORF">OD816_000020</name>
</gene>
<feature type="binding site" evidence="6">
    <location>
        <position position="60"/>
    </location>
    <ligand>
        <name>NAD(+)</name>
        <dbReference type="ChEBI" id="CHEBI:57540"/>
    </ligand>
</feature>
<feature type="binding site" evidence="6">
    <location>
        <begin position="55"/>
        <end position="56"/>
    </location>
    <ligand>
        <name>NAD(+)</name>
        <dbReference type="ChEBI" id="CHEBI:57540"/>
    </ligand>
</feature>
<evidence type="ECO:0000256" key="5">
    <source>
        <dbReference type="ARBA" id="ARBA00047925"/>
    </source>
</evidence>
<dbReference type="Gene3D" id="2.60.200.30">
    <property type="entry name" value="Probable inorganic polyphosphate/atp-NAD kinase, domain 2"/>
    <property type="match status" value="1"/>
</dbReference>
<evidence type="ECO:0000313" key="7">
    <source>
        <dbReference type="EMBL" id="MDF2952775.1"/>
    </source>
</evidence>
<feature type="binding site" evidence="6">
    <location>
        <position position="135"/>
    </location>
    <ligand>
        <name>NAD(+)</name>
        <dbReference type="ChEBI" id="CHEBI:57540"/>
    </ligand>
</feature>
<dbReference type="PANTHER" id="PTHR20275">
    <property type="entry name" value="NAD KINASE"/>
    <property type="match status" value="1"/>
</dbReference>
<evidence type="ECO:0000256" key="2">
    <source>
        <dbReference type="ARBA" id="ARBA00022777"/>
    </source>
</evidence>
<dbReference type="SUPFAM" id="SSF111331">
    <property type="entry name" value="NAD kinase/diacylglycerol kinase-like"/>
    <property type="match status" value="1"/>
</dbReference>
<comment type="cofactor">
    <cofactor evidence="6">
        <name>a divalent metal cation</name>
        <dbReference type="ChEBI" id="CHEBI:60240"/>
    </cofactor>
</comment>
<dbReference type="EC" id="2.7.1.23" evidence="6"/>
<proteinExistence type="inferred from homology"/>
<evidence type="ECO:0000313" key="8">
    <source>
        <dbReference type="Proteomes" id="UP001144110"/>
    </source>
</evidence>
<dbReference type="GO" id="GO:0006741">
    <property type="term" value="P:NADP+ biosynthetic process"/>
    <property type="evidence" value="ECO:0007669"/>
    <property type="project" value="UniProtKB-UniRule"/>
</dbReference>
<evidence type="ECO:0000256" key="6">
    <source>
        <dbReference type="HAMAP-Rule" id="MF_00361"/>
    </source>
</evidence>
<dbReference type="GO" id="GO:0005737">
    <property type="term" value="C:cytoplasm"/>
    <property type="evidence" value="ECO:0007669"/>
    <property type="project" value="UniProtKB-SubCell"/>
</dbReference>
<feature type="binding site" evidence="6">
    <location>
        <begin position="165"/>
        <end position="170"/>
    </location>
    <ligand>
        <name>NAD(+)</name>
        <dbReference type="ChEBI" id="CHEBI:57540"/>
    </ligand>
</feature>
<keyword evidence="6" id="KW-0067">ATP-binding</keyword>
<dbReference type="Proteomes" id="UP001144110">
    <property type="component" value="Unassembled WGS sequence"/>
</dbReference>
<dbReference type="GO" id="GO:0019674">
    <property type="term" value="P:NAD+ metabolic process"/>
    <property type="evidence" value="ECO:0007669"/>
    <property type="project" value="InterPro"/>
</dbReference>
<dbReference type="GO" id="GO:0051287">
    <property type="term" value="F:NAD binding"/>
    <property type="evidence" value="ECO:0007669"/>
    <property type="project" value="UniProtKB-ARBA"/>
</dbReference>
<keyword evidence="2 6" id="KW-0418">Kinase</keyword>
<comment type="similarity">
    <text evidence="6">Belongs to the NAD kinase family.</text>
</comment>
<feature type="binding site" evidence="6">
    <location>
        <begin position="124"/>
        <end position="125"/>
    </location>
    <ligand>
        <name>NAD(+)</name>
        <dbReference type="ChEBI" id="CHEBI:57540"/>
    </ligand>
</feature>
<protein>
    <recommendedName>
        <fullName evidence="6">NAD kinase</fullName>
        <ecNumber evidence="6">2.7.1.23</ecNumber>
    </recommendedName>
    <alternativeName>
        <fullName evidence="6">ATP-dependent NAD kinase</fullName>
    </alternativeName>
</protein>
<dbReference type="GO" id="GO:0005524">
    <property type="term" value="F:ATP binding"/>
    <property type="evidence" value="ECO:0007669"/>
    <property type="project" value="UniProtKB-KW"/>
</dbReference>
<dbReference type="Pfam" id="PF01513">
    <property type="entry name" value="NAD_kinase"/>
    <property type="match status" value="1"/>
</dbReference>
<feature type="active site" description="Proton acceptor" evidence="6">
    <location>
        <position position="55"/>
    </location>
</feature>
<comment type="caution">
    <text evidence="6">Lacks conserved residue(s) required for the propagation of feature annotation.</text>
</comment>
<dbReference type="AlphaFoldDB" id="A0AAE3P391"/>
<dbReference type="GO" id="GO:0003951">
    <property type="term" value="F:NAD+ kinase activity"/>
    <property type="evidence" value="ECO:0007669"/>
    <property type="project" value="UniProtKB-UniRule"/>
</dbReference>
<keyword evidence="1 6" id="KW-0808">Transferase</keyword>
<keyword evidence="4 6" id="KW-0520">NAD</keyword>
<dbReference type="HAMAP" id="MF_00361">
    <property type="entry name" value="NAD_kinase"/>
    <property type="match status" value="1"/>
</dbReference>
<accession>A0AAE3P391</accession>
<evidence type="ECO:0000256" key="3">
    <source>
        <dbReference type="ARBA" id="ARBA00022857"/>
    </source>
</evidence>
<dbReference type="GO" id="GO:0046872">
    <property type="term" value="F:metal ion binding"/>
    <property type="evidence" value="ECO:0007669"/>
    <property type="project" value="UniProtKB-UniRule"/>
</dbReference>
<sequence length="264" mass="29826">MLKFLLLIKEHTPLPEVLKNFIKEKKLELIPLEEISNLSLDELKEIKAILVLGGDGTFLKAVPYAYRYDLPILGVNMGKFGFLTETYIEELPQTIQALEEGFNLFEERALLKVTYQNEEYVGLNEGAIMKGPAGKIIYLNLKINDTEVTTVYGDGLIISTPTGSTAYNLSAGGPIVHPKSKVFICTPICSFKINIRPLVIPDDSLIEVSVNKTDEEIHLLIDGQINLFIQKENPILIKRAERPLKLIPSLKRGYFHILKNKFQW</sequence>
<dbReference type="InterPro" id="IPR016064">
    <property type="entry name" value="NAD/diacylglycerol_kinase_sf"/>
</dbReference>
<evidence type="ECO:0000256" key="1">
    <source>
        <dbReference type="ARBA" id="ARBA00022679"/>
    </source>
</evidence>
<comment type="caution">
    <text evidence="7">The sequence shown here is derived from an EMBL/GenBank/DDBJ whole genome shotgun (WGS) entry which is preliminary data.</text>
</comment>
<name>A0AAE3P391_9BACT</name>
<comment type="subcellular location">
    <subcellularLocation>
        <location evidence="6">Cytoplasm</location>
    </subcellularLocation>
</comment>
<comment type="catalytic activity">
    <reaction evidence="5 6">
        <text>NAD(+) + ATP = ADP + NADP(+) + H(+)</text>
        <dbReference type="Rhea" id="RHEA:18629"/>
        <dbReference type="ChEBI" id="CHEBI:15378"/>
        <dbReference type="ChEBI" id="CHEBI:30616"/>
        <dbReference type="ChEBI" id="CHEBI:57540"/>
        <dbReference type="ChEBI" id="CHEBI:58349"/>
        <dbReference type="ChEBI" id="CHEBI:456216"/>
        <dbReference type="EC" id="2.7.1.23"/>
    </reaction>
</comment>
<organism evidence="7 8">
    <name type="scientific">Candidatus Thermodesulfobacterium syntrophicum</name>
    <dbReference type="NCBI Taxonomy" id="3060442"/>
    <lineage>
        <taxon>Bacteria</taxon>
        <taxon>Pseudomonadati</taxon>
        <taxon>Thermodesulfobacteriota</taxon>
        <taxon>Thermodesulfobacteria</taxon>
        <taxon>Thermodesulfobacteriales</taxon>
        <taxon>Thermodesulfobacteriaceae</taxon>
        <taxon>Thermodesulfobacterium</taxon>
    </lineage>
</organism>
<dbReference type="InterPro" id="IPR017437">
    <property type="entry name" value="ATP-NAD_kinase_PpnK-typ_C"/>
</dbReference>
<dbReference type="InterPro" id="IPR017438">
    <property type="entry name" value="ATP-NAD_kinase_N"/>
</dbReference>